<feature type="compositionally biased region" description="Low complexity" evidence="6">
    <location>
        <begin position="192"/>
        <end position="205"/>
    </location>
</feature>
<dbReference type="PANTHER" id="PTHR47246">
    <property type="entry name" value="MUCIN-19"/>
    <property type="match status" value="1"/>
</dbReference>
<dbReference type="SMART" id="SM00214">
    <property type="entry name" value="VWC"/>
    <property type="match status" value="2"/>
</dbReference>
<protein>
    <submittedName>
        <fullName evidence="10">Mucin-19</fullName>
    </submittedName>
</protein>
<reference evidence="10" key="1">
    <citation type="submission" date="2025-08" db="UniProtKB">
        <authorList>
            <consortium name="RefSeq"/>
        </authorList>
    </citation>
    <scope>IDENTIFICATION</scope>
</reference>
<organism evidence="9 10">
    <name type="scientific">Octodon degus</name>
    <name type="common">Degu</name>
    <name type="synonym">Sciurus degus</name>
    <dbReference type="NCBI Taxonomy" id="10160"/>
    <lineage>
        <taxon>Eukaryota</taxon>
        <taxon>Metazoa</taxon>
        <taxon>Chordata</taxon>
        <taxon>Craniata</taxon>
        <taxon>Vertebrata</taxon>
        <taxon>Euteleostomi</taxon>
        <taxon>Mammalia</taxon>
        <taxon>Eutheria</taxon>
        <taxon>Euarchontoglires</taxon>
        <taxon>Glires</taxon>
        <taxon>Rodentia</taxon>
        <taxon>Hystricomorpha</taxon>
        <taxon>Octodontidae</taxon>
        <taxon>Octodon</taxon>
    </lineage>
</organism>
<feature type="domain" description="VWFC" evidence="8">
    <location>
        <begin position="212"/>
        <end position="276"/>
    </location>
</feature>
<feature type="region of interest" description="Disordered" evidence="6">
    <location>
        <begin position="96"/>
        <end position="145"/>
    </location>
</feature>
<dbReference type="PROSITE" id="PS01208">
    <property type="entry name" value="VWFC_1"/>
    <property type="match status" value="1"/>
</dbReference>
<dbReference type="InterPro" id="IPR006207">
    <property type="entry name" value="Cys_knot_C"/>
</dbReference>
<dbReference type="InterPro" id="IPR029034">
    <property type="entry name" value="Cystine-knot_cytokine"/>
</dbReference>
<feature type="disulfide bond" evidence="5">
    <location>
        <begin position="370"/>
        <end position="422"/>
    </location>
</feature>
<evidence type="ECO:0000313" key="9">
    <source>
        <dbReference type="Proteomes" id="UP000515203"/>
    </source>
</evidence>
<dbReference type="Pfam" id="PF00007">
    <property type="entry name" value="Cys_knot"/>
    <property type="match status" value="1"/>
</dbReference>
<dbReference type="SUPFAM" id="SSF57603">
    <property type="entry name" value="FnI-like domain"/>
    <property type="match status" value="1"/>
</dbReference>
<feature type="compositionally biased region" description="Basic and acidic residues" evidence="6">
    <location>
        <begin position="44"/>
        <end position="63"/>
    </location>
</feature>
<dbReference type="GeneID" id="101577336"/>
<sequence>FHEGNLQHDDTSSWHFQHRGHNRYRDHACSAVQRGHNCGTRQQHSWERIQSRHHHDSEKPHNWDSDRDYNFIRSTQGVVSGTTVEPGSSITVVTASGGGATTESGMSTGATTSTEVGTTTSTEVGTSTKGGRVTGSTGTVSSPRSLHTETTVFQEDIGTTKIEVSSGTPRVAASTSTVPASSNTDTSKETSGTTATPGTTTTGCPAAPPPAPVCHGPLGEEKSPGDSWASQCHQCTCTHTRAVQCQPKECPAPPTCTAAEKLVLFNDTCCEIGRCEPRTCLYNNTDYEIGTSFNDPSNPCVSYSCSDAGLVAVVQSCPKQTWCAKKDRTYDSNKCCYKCNTSCRSSPVNVTVNYNNCKKKVEMARCVGECKKTVRYNYDLFQLENSCLCCREGNYEYREISLDCPDGTTLSYKYRHTTSCSCADLCHTSQTAAMR</sequence>
<dbReference type="InterPro" id="IPR006208">
    <property type="entry name" value="Glyco_hormone_CN"/>
</dbReference>
<keyword evidence="4 5" id="KW-1015">Disulfide bond</keyword>
<gene>
    <name evidence="10" type="primary">Muc19</name>
</gene>
<dbReference type="InParanoid" id="A0A6P3VC90"/>
<feature type="region of interest" description="Disordered" evidence="6">
    <location>
        <begin position="163"/>
        <end position="207"/>
    </location>
</feature>
<evidence type="ECO:0000259" key="8">
    <source>
        <dbReference type="PROSITE" id="PS50184"/>
    </source>
</evidence>
<dbReference type="SMART" id="SM00041">
    <property type="entry name" value="CT"/>
    <property type="match status" value="1"/>
</dbReference>
<keyword evidence="9" id="KW-1185">Reference proteome</keyword>
<dbReference type="CTD" id="283463"/>
<feature type="non-terminal residue" evidence="10">
    <location>
        <position position="1"/>
    </location>
</feature>
<dbReference type="PANTHER" id="PTHR47246:SF1">
    <property type="entry name" value="MUCIN-19"/>
    <property type="match status" value="1"/>
</dbReference>
<dbReference type="RefSeq" id="XP_012371761.1">
    <property type="nucleotide sequence ID" value="XM_012516307.1"/>
</dbReference>
<evidence type="ECO:0000256" key="6">
    <source>
        <dbReference type="SAM" id="MobiDB-lite"/>
    </source>
</evidence>
<feature type="region of interest" description="Disordered" evidence="6">
    <location>
        <begin position="35"/>
        <end position="63"/>
    </location>
</feature>
<evidence type="ECO:0000313" key="10">
    <source>
        <dbReference type="RefSeq" id="XP_012371761.1"/>
    </source>
</evidence>
<dbReference type="GO" id="GO:0005576">
    <property type="term" value="C:extracellular region"/>
    <property type="evidence" value="ECO:0007669"/>
    <property type="project" value="UniProtKB-SubCell"/>
</dbReference>
<dbReference type="InterPro" id="IPR001007">
    <property type="entry name" value="VWF_dom"/>
</dbReference>
<evidence type="ECO:0000256" key="3">
    <source>
        <dbReference type="ARBA" id="ARBA00022737"/>
    </source>
</evidence>
<comment type="subcellular location">
    <subcellularLocation>
        <location evidence="1">Secreted</location>
    </subcellularLocation>
</comment>
<evidence type="ECO:0000256" key="5">
    <source>
        <dbReference type="PROSITE-ProRule" id="PRU00039"/>
    </source>
</evidence>
<name>A0A6P3VC90_OCTDE</name>
<dbReference type="Proteomes" id="UP000515203">
    <property type="component" value="Unplaced"/>
</dbReference>
<proteinExistence type="predicted"/>
<dbReference type="PROSITE" id="PS01185">
    <property type="entry name" value="CTCK_1"/>
    <property type="match status" value="1"/>
</dbReference>
<comment type="caution">
    <text evidence="5">Lacks conserved residue(s) required for the propagation of feature annotation.</text>
</comment>
<feature type="disulfide bond" evidence="5">
    <location>
        <begin position="366"/>
        <end position="420"/>
    </location>
</feature>
<evidence type="ECO:0000259" key="7">
    <source>
        <dbReference type="PROSITE" id="PS01225"/>
    </source>
</evidence>
<accession>A0A6P3VC90</accession>
<dbReference type="PROSITE" id="PS01225">
    <property type="entry name" value="CTCK_2"/>
    <property type="match status" value="1"/>
</dbReference>
<dbReference type="PROSITE" id="PS50184">
    <property type="entry name" value="VWFC_2"/>
    <property type="match status" value="1"/>
</dbReference>
<evidence type="ECO:0000256" key="2">
    <source>
        <dbReference type="ARBA" id="ARBA00022525"/>
    </source>
</evidence>
<dbReference type="AlphaFoldDB" id="A0A6P3VC90"/>
<dbReference type="OrthoDB" id="6493004at2759"/>
<feature type="compositionally biased region" description="Low complexity" evidence="6">
    <location>
        <begin position="171"/>
        <end position="182"/>
    </location>
</feature>
<dbReference type="Gene3D" id="2.10.90.10">
    <property type="entry name" value="Cystine-knot cytokines"/>
    <property type="match status" value="1"/>
</dbReference>
<keyword evidence="2" id="KW-0964">Secreted</keyword>
<keyword evidence="3" id="KW-0677">Repeat</keyword>
<evidence type="ECO:0000256" key="4">
    <source>
        <dbReference type="ARBA" id="ARBA00023157"/>
    </source>
</evidence>
<feature type="domain" description="CTCK" evidence="7">
    <location>
        <begin position="343"/>
        <end position="427"/>
    </location>
</feature>
<evidence type="ECO:0000256" key="1">
    <source>
        <dbReference type="ARBA" id="ARBA00004613"/>
    </source>
</evidence>